<feature type="compositionally biased region" description="Polar residues" evidence="1">
    <location>
        <begin position="1"/>
        <end position="26"/>
    </location>
</feature>
<dbReference type="AlphaFoldDB" id="A0A4U1BQQ2"/>
<comment type="caution">
    <text evidence="2">The sequence shown here is derived from an EMBL/GenBank/DDBJ whole genome shotgun (WGS) entry which is preliminary data.</text>
</comment>
<feature type="region of interest" description="Disordered" evidence="1">
    <location>
        <begin position="1"/>
        <end position="65"/>
    </location>
</feature>
<dbReference type="RefSeq" id="WP_136862003.1">
    <property type="nucleotide sequence ID" value="NZ_SWCJ01000002.1"/>
</dbReference>
<sequence length="65" mass="7022">MVTETTNKNGSFVTTNGYKNSEQTKTGARGAGFGVSFGRNTLKKHLPTESGNKANGIARDKFNQR</sequence>
<evidence type="ECO:0000313" key="2">
    <source>
        <dbReference type="EMBL" id="TKB57357.1"/>
    </source>
</evidence>
<dbReference type="EMBL" id="SWCJ01000002">
    <property type="protein sequence ID" value="TKB57357.1"/>
    <property type="molecule type" value="Genomic_DNA"/>
</dbReference>
<evidence type="ECO:0000256" key="1">
    <source>
        <dbReference type="SAM" id="MobiDB-lite"/>
    </source>
</evidence>
<gene>
    <name evidence="2" type="ORF">FCL42_03505</name>
</gene>
<keyword evidence="3" id="KW-1185">Reference proteome</keyword>
<organism evidence="2 3">
    <name type="scientific">Ferrimonas aestuarii</name>
    <dbReference type="NCBI Taxonomy" id="2569539"/>
    <lineage>
        <taxon>Bacteria</taxon>
        <taxon>Pseudomonadati</taxon>
        <taxon>Pseudomonadota</taxon>
        <taxon>Gammaproteobacteria</taxon>
        <taxon>Alteromonadales</taxon>
        <taxon>Ferrimonadaceae</taxon>
        <taxon>Ferrimonas</taxon>
    </lineage>
</organism>
<name>A0A4U1BQQ2_9GAMM</name>
<accession>A0A4U1BQQ2</accession>
<evidence type="ECO:0000313" key="3">
    <source>
        <dbReference type="Proteomes" id="UP000305675"/>
    </source>
</evidence>
<dbReference type="Proteomes" id="UP000305675">
    <property type="component" value="Unassembled WGS sequence"/>
</dbReference>
<reference evidence="2 3" key="1">
    <citation type="submission" date="2019-04" db="EMBL/GenBank/DDBJ databases">
        <authorList>
            <person name="Hwang J.C."/>
        </authorList>
    </citation>
    <scope>NUCLEOTIDE SEQUENCE [LARGE SCALE GENOMIC DNA]</scope>
    <source>
        <strain evidence="2 3">IMCC35002</strain>
    </source>
</reference>
<protein>
    <submittedName>
        <fullName evidence="2">Uncharacterized protein</fullName>
    </submittedName>
</protein>
<proteinExistence type="predicted"/>